<evidence type="ECO:0000313" key="6">
    <source>
        <dbReference type="EMBL" id="CUR54161.1"/>
    </source>
</evidence>
<dbReference type="SUPFAM" id="SSF53850">
    <property type="entry name" value="Periplasmic binding protein-like II"/>
    <property type="match status" value="1"/>
</dbReference>
<dbReference type="SUPFAM" id="SSF46785">
    <property type="entry name" value="Winged helix' DNA-binding domain"/>
    <property type="match status" value="1"/>
</dbReference>
<dbReference type="Gene3D" id="3.40.190.10">
    <property type="entry name" value="Periplasmic binding protein-like II"/>
    <property type="match status" value="2"/>
</dbReference>
<dbReference type="InterPro" id="IPR005119">
    <property type="entry name" value="LysR_subst-bd"/>
</dbReference>
<dbReference type="Pfam" id="PF03466">
    <property type="entry name" value="LysR_substrate"/>
    <property type="match status" value="1"/>
</dbReference>
<dbReference type="Pfam" id="PF00126">
    <property type="entry name" value="HTH_1"/>
    <property type="match status" value="1"/>
</dbReference>
<reference evidence="6" key="1">
    <citation type="submission" date="2015-08" db="EMBL/GenBank/DDBJ databases">
        <authorList>
            <person name="Babu N.S."/>
            <person name="Beckwith C.J."/>
            <person name="Beseler K.G."/>
            <person name="Brison A."/>
            <person name="Carone J.V."/>
            <person name="Caskin T.P."/>
            <person name="Diamond M."/>
            <person name="Durham M.E."/>
            <person name="Foxe J.M."/>
            <person name="Go M."/>
            <person name="Henderson B.A."/>
            <person name="Jones I.B."/>
            <person name="McGettigan J.A."/>
            <person name="Micheletti S.J."/>
            <person name="Nasrallah M.E."/>
            <person name="Ortiz D."/>
            <person name="Piller C.R."/>
            <person name="Privatt S.R."/>
            <person name="Schneider S.L."/>
            <person name="Sharp S."/>
            <person name="Smith T.C."/>
            <person name="Stanton J.D."/>
            <person name="Ullery H.E."/>
            <person name="Wilson R.J."/>
            <person name="Serrano M.G."/>
            <person name="Buck G."/>
            <person name="Lee V."/>
            <person name="Wang Y."/>
            <person name="Carvalho R."/>
            <person name="Voegtly L."/>
            <person name="Shi R."/>
            <person name="Duckworth R."/>
            <person name="Johnson A."/>
            <person name="Loviza R."/>
            <person name="Walstead R."/>
            <person name="Shah Z."/>
            <person name="Kiflezghi M."/>
            <person name="Wade K."/>
            <person name="Ball S.L."/>
            <person name="Bradley K.W."/>
            <person name="Asai D.J."/>
            <person name="Bowman C.A."/>
            <person name="Russell D.A."/>
            <person name="Pope W.H."/>
            <person name="Jacobs-Sera D."/>
            <person name="Hendrix R.W."/>
            <person name="Hatfull G.F."/>
        </authorList>
    </citation>
    <scope>NUCLEOTIDE SEQUENCE</scope>
</reference>
<dbReference type="GO" id="GO:0003700">
    <property type="term" value="F:DNA-binding transcription factor activity"/>
    <property type="evidence" value="ECO:0007669"/>
    <property type="project" value="InterPro"/>
</dbReference>
<comment type="similarity">
    <text evidence="1">Belongs to the LysR transcriptional regulatory family.</text>
</comment>
<sequence length="306" mass="32921">MEISLHRLRILREVAHHGGVTAAAGQTRYSASGISQQMAALEHEVGAPVLERRGRGVALTEVGRVLLEHAEILLEAERNARSAVERARNTLAVELTVGVFATAAAGLMPQITQDLTERHPEIAVRTRELDPDDAGMQLRHGHVDLAFLIDYPDAAEPWSPGIDVVPVLADDLRIATPAGLFRDRSGPVELADLADLDWVISGPDNYYGRAVGEACRRAGFAIRITHQVDEQATALAMVAAGLGVTLMSDLGRVFLPVEGVDVHGLTRPLRRQILVAHQESADTRPAVRAFLESAVRAGSSPRLHGG</sequence>
<evidence type="ECO:0000256" key="3">
    <source>
        <dbReference type="ARBA" id="ARBA00023125"/>
    </source>
</evidence>
<dbReference type="AlphaFoldDB" id="A0A2P2BWN6"/>
<dbReference type="PROSITE" id="PS50931">
    <property type="entry name" value="HTH_LYSR"/>
    <property type="match status" value="1"/>
</dbReference>
<dbReference type="GO" id="GO:0003677">
    <property type="term" value="F:DNA binding"/>
    <property type="evidence" value="ECO:0007669"/>
    <property type="project" value="UniProtKB-KW"/>
</dbReference>
<evidence type="ECO:0000256" key="4">
    <source>
        <dbReference type="ARBA" id="ARBA00023163"/>
    </source>
</evidence>
<dbReference type="InterPro" id="IPR036388">
    <property type="entry name" value="WH-like_DNA-bd_sf"/>
</dbReference>
<gene>
    <name evidence="6" type="ORF">NOCA2130001</name>
</gene>
<keyword evidence="4" id="KW-0804">Transcription</keyword>
<proteinExistence type="inferred from homology"/>
<dbReference type="CDD" id="cd08423">
    <property type="entry name" value="PBP2_LTTR_like_6"/>
    <property type="match status" value="1"/>
</dbReference>
<evidence type="ECO:0000256" key="2">
    <source>
        <dbReference type="ARBA" id="ARBA00023015"/>
    </source>
</evidence>
<dbReference type="InterPro" id="IPR036390">
    <property type="entry name" value="WH_DNA-bd_sf"/>
</dbReference>
<keyword evidence="3" id="KW-0238">DNA-binding</keyword>
<dbReference type="Gene3D" id="1.10.10.10">
    <property type="entry name" value="Winged helix-like DNA-binding domain superfamily/Winged helix DNA-binding domain"/>
    <property type="match status" value="1"/>
</dbReference>
<evidence type="ECO:0000259" key="5">
    <source>
        <dbReference type="PROSITE" id="PS50931"/>
    </source>
</evidence>
<dbReference type="PANTHER" id="PTHR30346">
    <property type="entry name" value="TRANSCRIPTIONAL DUAL REGULATOR HCAR-RELATED"/>
    <property type="match status" value="1"/>
</dbReference>
<dbReference type="GO" id="GO:0032993">
    <property type="term" value="C:protein-DNA complex"/>
    <property type="evidence" value="ECO:0007669"/>
    <property type="project" value="TreeGrafter"/>
</dbReference>
<protein>
    <submittedName>
        <fullName evidence="6">Putative Transcriptional regulator</fullName>
    </submittedName>
</protein>
<organism evidence="6">
    <name type="scientific">metagenome</name>
    <dbReference type="NCBI Taxonomy" id="256318"/>
    <lineage>
        <taxon>unclassified sequences</taxon>
        <taxon>metagenomes</taxon>
    </lineage>
</organism>
<accession>A0A2P2BWN6</accession>
<keyword evidence="2" id="KW-0805">Transcription regulation</keyword>
<dbReference type="InterPro" id="IPR000847">
    <property type="entry name" value="LysR_HTH_N"/>
</dbReference>
<evidence type="ECO:0000256" key="1">
    <source>
        <dbReference type="ARBA" id="ARBA00009437"/>
    </source>
</evidence>
<dbReference type="PANTHER" id="PTHR30346:SF29">
    <property type="entry name" value="LYSR SUBSTRATE-BINDING"/>
    <property type="match status" value="1"/>
</dbReference>
<name>A0A2P2BWN6_9ZZZZ</name>
<dbReference type="EMBL" id="CZKA01000005">
    <property type="protein sequence ID" value="CUR54161.1"/>
    <property type="molecule type" value="Genomic_DNA"/>
</dbReference>
<feature type="domain" description="HTH lysR-type" evidence="5">
    <location>
        <begin position="3"/>
        <end position="60"/>
    </location>
</feature>